<dbReference type="EMBL" id="CCKQ01013936">
    <property type="protein sequence ID" value="CDW85657.1"/>
    <property type="molecule type" value="Genomic_DNA"/>
</dbReference>
<evidence type="ECO:0000313" key="1">
    <source>
        <dbReference type="EMBL" id="CDW85657.1"/>
    </source>
</evidence>
<accession>A0A078AWM6</accession>
<dbReference type="AlphaFoldDB" id="A0A078AWM6"/>
<dbReference type="InParanoid" id="A0A078AWM6"/>
<protein>
    <submittedName>
        <fullName evidence="1">Uncharacterized protein</fullName>
    </submittedName>
</protein>
<name>A0A078AWM6_STYLE</name>
<keyword evidence="2" id="KW-1185">Reference proteome</keyword>
<reference evidence="1 2" key="1">
    <citation type="submission" date="2014-06" db="EMBL/GenBank/DDBJ databases">
        <authorList>
            <person name="Swart Estienne"/>
        </authorList>
    </citation>
    <scope>NUCLEOTIDE SEQUENCE [LARGE SCALE GENOMIC DNA]</scope>
    <source>
        <strain evidence="1 2">130c</strain>
    </source>
</reference>
<evidence type="ECO:0000313" key="2">
    <source>
        <dbReference type="Proteomes" id="UP000039865"/>
    </source>
</evidence>
<gene>
    <name evidence="1" type="primary">Contig3172.g3392</name>
    <name evidence="1" type="ORF">STYLEM_14741</name>
</gene>
<dbReference type="Proteomes" id="UP000039865">
    <property type="component" value="Unassembled WGS sequence"/>
</dbReference>
<sequence length="428" mass="50813">MEAQQHQALLDPQDFFVEQQNLIQYKPIKVGKNLLLNKYLLIEIFSFSWNQKKDKQSIINNFYNIRICMDYSLDVDPIFEDSHRTFEGFDNAILWKKLESIIVFKRPNKIILFNEKDFDDLSQIDTTCVKKLKVKQIKLNADNFLVNLKFIKTRASGIRNLLSNLAGFQYQKLRGINIQIDKNCSDQFIEISDQLDQFPYLKHIKIQLFYTINDNLTDQQKQRIVDSLRNVSLRMNLRKLKLQYKAQTLYYLQSQFDNFYKGMQDWIQLSKLTHLTLALQNVQQVQGFLNIFKIENQIRYLDLTIIPERIPLNIQDLKPRNSLHTLKLTMKNRGELFPKLILSRQNNSVRKLDLHVAVTNKLIRRISKSQCENLSLRQPIEDIIRLKGLLKTFKETRRLQKNLNVLKLALGKYNQLYKKQPITNKMKQ</sequence>
<organism evidence="1 2">
    <name type="scientific">Stylonychia lemnae</name>
    <name type="common">Ciliate</name>
    <dbReference type="NCBI Taxonomy" id="5949"/>
    <lineage>
        <taxon>Eukaryota</taxon>
        <taxon>Sar</taxon>
        <taxon>Alveolata</taxon>
        <taxon>Ciliophora</taxon>
        <taxon>Intramacronucleata</taxon>
        <taxon>Spirotrichea</taxon>
        <taxon>Stichotrichia</taxon>
        <taxon>Sporadotrichida</taxon>
        <taxon>Oxytrichidae</taxon>
        <taxon>Stylonychinae</taxon>
        <taxon>Stylonychia</taxon>
    </lineage>
</organism>
<proteinExistence type="predicted"/>